<dbReference type="GO" id="GO:0006400">
    <property type="term" value="P:tRNA modification"/>
    <property type="evidence" value="ECO:0007669"/>
    <property type="project" value="UniProtKB-UniRule"/>
</dbReference>
<feature type="compositionally biased region" description="Low complexity" evidence="7">
    <location>
        <begin position="312"/>
        <end position="329"/>
    </location>
</feature>
<comment type="function">
    <text evidence="6">Ligates lysine onto the cytidine present at position 34 of the AUA codon-specific tRNA(Ile) that contains the anticodon CAU, in an ATP-dependent manner. Cytidine is converted to lysidine, thus changing the amino acid specificity of the tRNA from methionine to isoleucine.</text>
</comment>
<dbReference type="EMBL" id="FMJC01000001">
    <property type="protein sequence ID" value="SCM70453.1"/>
    <property type="molecule type" value="Genomic_DNA"/>
</dbReference>
<dbReference type="InterPro" id="IPR014729">
    <property type="entry name" value="Rossmann-like_a/b/a_fold"/>
</dbReference>
<dbReference type="GO" id="GO:0005524">
    <property type="term" value="F:ATP binding"/>
    <property type="evidence" value="ECO:0007669"/>
    <property type="project" value="UniProtKB-UniRule"/>
</dbReference>
<dbReference type="NCBIfam" id="TIGR02432">
    <property type="entry name" value="lysidine_TilS_N"/>
    <property type="match status" value="1"/>
</dbReference>
<protein>
    <recommendedName>
        <fullName evidence="6">tRNA(Ile)-lysidine synthase</fullName>
        <ecNumber evidence="6">6.3.4.19</ecNumber>
    </recommendedName>
    <alternativeName>
        <fullName evidence="6">tRNA(Ile)-2-lysyl-cytidine synthase</fullName>
    </alternativeName>
    <alternativeName>
        <fullName evidence="6">tRNA(Ile)-lysidine synthetase</fullName>
    </alternativeName>
</protein>
<dbReference type="InterPro" id="IPR012094">
    <property type="entry name" value="tRNA_Ile_lys_synt"/>
</dbReference>
<evidence type="ECO:0000256" key="5">
    <source>
        <dbReference type="ARBA" id="ARBA00048539"/>
    </source>
</evidence>
<keyword evidence="6" id="KW-0963">Cytoplasm</keyword>
<evidence type="ECO:0000256" key="7">
    <source>
        <dbReference type="SAM" id="MobiDB-lite"/>
    </source>
</evidence>
<evidence type="ECO:0000259" key="8">
    <source>
        <dbReference type="Pfam" id="PF01171"/>
    </source>
</evidence>
<evidence type="ECO:0000313" key="9">
    <source>
        <dbReference type="EMBL" id="SCM70453.1"/>
    </source>
</evidence>
<evidence type="ECO:0000256" key="1">
    <source>
        <dbReference type="ARBA" id="ARBA00022598"/>
    </source>
</evidence>
<comment type="similarity">
    <text evidence="6">Belongs to the tRNA(Ile)-lysidine synthase family.</text>
</comment>
<dbReference type="PANTHER" id="PTHR43033">
    <property type="entry name" value="TRNA(ILE)-LYSIDINE SYNTHASE-RELATED"/>
    <property type="match status" value="1"/>
</dbReference>
<evidence type="ECO:0000256" key="6">
    <source>
        <dbReference type="HAMAP-Rule" id="MF_01161"/>
    </source>
</evidence>
<dbReference type="AlphaFoldDB" id="A0A212KYW1"/>
<keyword evidence="1 6" id="KW-0436">Ligase</keyword>
<keyword evidence="4 6" id="KW-0067">ATP-binding</keyword>
<name>A0A212KYW1_9BACT</name>
<dbReference type="EC" id="6.3.4.19" evidence="6"/>
<dbReference type="GO" id="GO:0005737">
    <property type="term" value="C:cytoplasm"/>
    <property type="evidence" value="ECO:0007669"/>
    <property type="project" value="UniProtKB-SubCell"/>
</dbReference>
<comment type="catalytic activity">
    <reaction evidence="5 6">
        <text>cytidine(34) in tRNA(Ile2) + L-lysine + ATP = lysidine(34) in tRNA(Ile2) + AMP + diphosphate + H(+)</text>
        <dbReference type="Rhea" id="RHEA:43744"/>
        <dbReference type="Rhea" id="RHEA-COMP:10625"/>
        <dbReference type="Rhea" id="RHEA-COMP:10670"/>
        <dbReference type="ChEBI" id="CHEBI:15378"/>
        <dbReference type="ChEBI" id="CHEBI:30616"/>
        <dbReference type="ChEBI" id="CHEBI:32551"/>
        <dbReference type="ChEBI" id="CHEBI:33019"/>
        <dbReference type="ChEBI" id="CHEBI:82748"/>
        <dbReference type="ChEBI" id="CHEBI:83665"/>
        <dbReference type="ChEBI" id="CHEBI:456215"/>
        <dbReference type="EC" id="6.3.4.19"/>
    </reaction>
</comment>
<dbReference type="RefSeq" id="WP_179979305.1">
    <property type="nucleotide sequence ID" value="NZ_LT608333.1"/>
</dbReference>
<feature type="region of interest" description="Disordered" evidence="7">
    <location>
        <begin position="308"/>
        <end position="329"/>
    </location>
</feature>
<organism evidence="9">
    <name type="scientific">uncultured Desulfovibrio sp</name>
    <dbReference type="NCBI Taxonomy" id="167968"/>
    <lineage>
        <taxon>Bacteria</taxon>
        <taxon>Pseudomonadati</taxon>
        <taxon>Thermodesulfobacteriota</taxon>
        <taxon>Desulfovibrionia</taxon>
        <taxon>Desulfovibrionales</taxon>
        <taxon>Desulfovibrionaceae</taxon>
        <taxon>Desulfovibrio</taxon>
        <taxon>environmental samples</taxon>
    </lineage>
</organism>
<evidence type="ECO:0000256" key="3">
    <source>
        <dbReference type="ARBA" id="ARBA00022741"/>
    </source>
</evidence>
<comment type="domain">
    <text evidence="6">The N-terminal region contains the highly conserved SGGXDS motif, predicted to be a P-loop motif involved in ATP binding.</text>
</comment>
<dbReference type="Pfam" id="PF01171">
    <property type="entry name" value="ATP_bind_3"/>
    <property type="match status" value="1"/>
</dbReference>
<keyword evidence="2 6" id="KW-0819">tRNA processing</keyword>
<feature type="domain" description="tRNA(Ile)-lysidine/2-thiocytidine synthase N-terminal" evidence="8">
    <location>
        <begin position="37"/>
        <end position="216"/>
    </location>
</feature>
<keyword evidence="3 6" id="KW-0547">Nucleotide-binding</keyword>
<dbReference type="CDD" id="cd01992">
    <property type="entry name" value="TilS_N"/>
    <property type="match status" value="1"/>
</dbReference>
<reference evidence="9" key="1">
    <citation type="submission" date="2016-08" db="EMBL/GenBank/DDBJ databases">
        <authorList>
            <person name="Seilhamer J.J."/>
        </authorList>
    </citation>
    <scope>NUCLEOTIDE SEQUENCE</scope>
    <source>
        <strain evidence="9">86-1</strain>
    </source>
</reference>
<comment type="subcellular location">
    <subcellularLocation>
        <location evidence="6">Cytoplasm</location>
    </subcellularLocation>
</comment>
<evidence type="ECO:0000256" key="2">
    <source>
        <dbReference type="ARBA" id="ARBA00022694"/>
    </source>
</evidence>
<dbReference type="GO" id="GO:0032267">
    <property type="term" value="F:tRNA(Ile)-lysidine synthase activity"/>
    <property type="evidence" value="ECO:0007669"/>
    <property type="project" value="UniProtKB-EC"/>
</dbReference>
<dbReference type="HAMAP" id="MF_01161">
    <property type="entry name" value="tRNA_Ile_lys_synt"/>
    <property type="match status" value="1"/>
</dbReference>
<sequence length="369" mass="40536">MNQIPSLQTLPRASALLCLEVERFCLRQLALQKGASLVLAVSGGADSTALALVLSLLAPRLDLRLSALSVNHGLRPEAHADAAHAHAVCQALGMHCTLRTVDVKGFAASRHMGEEEAGRALRYALLEEERKSRNAHFIALGHHRQDLSEDIFLRLVRGAGWPSLGGMPARDDARCLLRPLLTCDPDDLRQLLRHCGLGWCEDASNQSMDYRRNRLRLQVLPLLRAENPALDRTLGHMWQLANLDREYWEKTLGDALAAHPWQETTTERQDGLPSLATLTLPRALLRPLHPAARLRLYMRALQHLRSGSKAISTTDAPAPPQSTSAQARSSTLLALDEALTQGRGNTRFQLPGGIEAHLKGGSVSFIRAL</sequence>
<feature type="binding site" evidence="6">
    <location>
        <begin position="42"/>
        <end position="47"/>
    </location>
    <ligand>
        <name>ATP</name>
        <dbReference type="ChEBI" id="CHEBI:30616"/>
    </ligand>
</feature>
<evidence type="ECO:0000256" key="4">
    <source>
        <dbReference type="ARBA" id="ARBA00022840"/>
    </source>
</evidence>
<dbReference type="InterPro" id="IPR012795">
    <property type="entry name" value="tRNA_Ile_lys_synt_N"/>
</dbReference>
<dbReference type="Gene3D" id="3.40.50.620">
    <property type="entry name" value="HUPs"/>
    <property type="match status" value="1"/>
</dbReference>
<accession>A0A212KYW1</accession>
<dbReference type="SUPFAM" id="SSF52402">
    <property type="entry name" value="Adenine nucleotide alpha hydrolases-like"/>
    <property type="match status" value="1"/>
</dbReference>
<gene>
    <name evidence="6 9" type="primary">tilS</name>
    <name evidence="9" type="ORF">KL86DES1_10416</name>
</gene>
<dbReference type="InterPro" id="IPR011063">
    <property type="entry name" value="TilS/TtcA_N"/>
</dbReference>
<proteinExistence type="inferred from homology"/>
<dbReference type="PANTHER" id="PTHR43033:SF1">
    <property type="entry name" value="TRNA(ILE)-LYSIDINE SYNTHASE-RELATED"/>
    <property type="match status" value="1"/>
</dbReference>